<name>A0AAP0KUJ0_9MAGN</name>
<evidence type="ECO:0000313" key="2">
    <source>
        <dbReference type="EMBL" id="KAK9158042.1"/>
    </source>
</evidence>
<proteinExistence type="predicted"/>
<dbReference type="AlphaFoldDB" id="A0AAP0KUJ0"/>
<reference evidence="2 3" key="1">
    <citation type="submission" date="2024-01" db="EMBL/GenBank/DDBJ databases">
        <title>Genome assemblies of Stephania.</title>
        <authorList>
            <person name="Yang L."/>
        </authorList>
    </citation>
    <scope>NUCLEOTIDE SEQUENCE [LARGE SCALE GENOMIC DNA]</scope>
    <source>
        <strain evidence="2">JXDWG</strain>
        <tissue evidence="2">Leaf</tissue>
    </source>
</reference>
<feature type="compositionally biased region" description="Pro residues" evidence="1">
    <location>
        <begin position="60"/>
        <end position="75"/>
    </location>
</feature>
<dbReference type="Proteomes" id="UP001419268">
    <property type="component" value="Unassembled WGS sequence"/>
</dbReference>
<gene>
    <name evidence="2" type="ORF">Scep_004616</name>
</gene>
<dbReference type="EMBL" id="JBBNAG010000002">
    <property type="protein sequence ID" value="KAK9158042.1"/>
    <property type="molecule type" value="Genomic_DNA"/>
</dbReference>
<sequence>MEERYGRMKALIMQTMGINISASRPPSLRNGAHHLNGLREGSYVVDTQHLAGRTSRLTANPPPPVAAPDLAPQPRPSSSHMGDDEFIPRFFHPDQPLPSLH</sequence>
<evidence type="ECO:0000256" key="1">
    <source>
        <dbReference type="SAM" id="MobiDB-lite"/>
    </source>
</evidence>
<protein>
    <submittedName>
        <fullName evidence="2">Uncharacterized protein</fullName>
    </submittedName>
</protein>
<evidence type="ECO:0000313" key="3">
    <source>
        <dbReference type="Proteomes" id="UP001419268"/>
    </source>
</evidence>
<keyword evidence="3" id="KW-1185">Reference proteome</keyword>
<feature type="region of interest" description="Disordered" evidence="1">
    <location>
        <begin position="47"/>
        <end position="101"/>
    </location>
</feature>
<organism evidence="2 3">
    <name type="scientific">Stephania cephalantha</name>
    <dbReference type="NCBI Taxonomy" id="152367"/>
    <lineage>
        <taxon>Eukaryota</taxon>
        <taxon>Viridiplantae</taxon>
        <taxon>Streptophyta</taxon>
        <taxon>Embryophyta</taxon>
        <taxon>Tracheophyta</taxon>
        <taxon>Spermatophyta</taxon>
        <taxon>Magnoliopsida</taxon>
        <taxon>Ranunculales</taxon>
        <taxon>Menispermaceae</taxon>
        <taxon>Menispermoideae</taxon>
        <taxon>Cissampelideae</taxon>
        <taxon>Stephania</taxon>
    </lineage>
</organism>
<comment type="caution">
    <text evidence="2">The sequence shown here is derived from an EMBL/GenBank/DDBJ whole genome shotgun (WGS) entry which is preliminary data.</text>
</comment>
<accession>A0AAP0KUJ0</accession>